<evidence type="ECO:0000313" key="2">
    <source>
        <dbReference type="EMBL" id="KAJ7746169.1"/>
    </source>
</evidence>
<feature type="compositionally biased region" description="Polar residues" evidence="1">
    <location>
        <begin position="31"/>
        <end position="62"/>
    </location>
</feature>
<keyword evidence="3" id="KW-1185">Reference proteome</keyword>
<feature type="region of interest" description="Disordered" evidence="1">
    <location>
        <begin position="1"/>
        <end position="141"/>
    </location>
</feature>
<comment type="caution">
    <text evidence="2">The sequence shown here is derived from an EMBL/GenBank/DDBJ whole genome shotgun (WGS) entry which is preliminary data.</text>
</comment>
<evidence type="ECO:0000313" key="3">
    <source>
        <dbReference type="Proteomes" id="UP001215280"/>
    </source>
</evidence>
<evidence type="ECO:0000256" key="1">
    <source>
        <dbReference type="SAM" id="MobiDB-lite"/>
    </source>
</evidence>
<proteinExistence type="predicted"/>
<organism evidence="2 3">
    <name type="scientific">Mycena maculata</name>
    <dbReference type="NCBI Taxonomy" id="230809"/>
    <lineage>
        <taxon>Eukaryota</taxon>
        <taxon>Fungi</taxon>
        <taxon>Dikarya</taxon>
        <taxon>Basidiomycota</taxon>
        <taxon>Agaricomycotina</taxon>
        <taxon>Agaricomycetes</taxon>
        <taxon>Agaricomycetidae</taxon>
        <taxon>Agaricales</taxon>
        <taxon>Marasmiineae</taxon>
        <taxon>Mycenaceae</taxon>
        <taxon>Mycena</taxon>
    </lineage>
</organism>
<dbReference type="Proteomes" id="UP001215280">
    <property type="component" value="Unassembled WGS sequence"/>
</dbReference>
<dbReference type="EMBL" id="JARJLG010000099">
    <property type="protein sequence ID" value="KAJ7746169.1"/>
    <property type="molecule type" value="Genomic_DNA"/>
</dbReference>
<name>A0AAD7N500_9AGAR</name>
<accession>A0AAD7N500</accession>
<feature type="compositionally biased region" description="Low complexity" evidence="1">
    <location>
        <begin position="72"/>
        <end position="84"/>
    </location>
</feature>
<reference evidence="2" key="1">
    <citation type="submission" date="2023-03" db="EMBL/GenBank/DDBJ databases">
        <title>Massive genome expansion in bonnet fungi (Mycena s.s.) driven by repeated elements and novel gene families across ecological guilds.</title>
        <authorList>
            <consortium name="Lawrence Berkeley National Laboratory"/>
            <person name="Harder C.B."/>
            <person name="Miyauchi S."/>
            <person name="Viragh M."/>
            <person name="Kuo A."/>
            <person name="Thoen E."/>
            <person name="Andreopoulos B."/>
            <person name="Lu D."/>
            <person name="Skrede I."/>
            <person name="Drula E."/>
            <person name="Henrissat B."/>
            <person name="Morin E."/>
            <person name="Kohler A."/>
            <person name="Barry K."/>
            <person name="LaButti K."/>
            <person name="Morin E."/>
            <person name="Salamov A."/>
            <person name="Lipzen A."/>
            <person name="Mereny Z."/>
            <person name="Hegedus B."/>
            <person name="Baldrian P."/>
            <person name="Stursova M."/>
            <person name="Weitz H."/>
            <person name="Taylor A."/>
            <person name="Grigoriev I.V."/>
            <person name="Nagy L.G."/>
            <person name="Martin F."/>
            <person name="Kauserud H."/>
        </authorList>
    </citation>
    <scope>NUCLEOTIDE SEQUENCE</scope>
    <source>
        <strain evidence="2">CBHHK188m</strain>
    </source>
</reference>
<gene>
    <name evidence="2" type="ORF">DFH07DRAFT_963042</name>
</gene>
<protein>
    <submittedName>
        <fullName evidence="2">Uncharacterized protein</fullName>
    </submittedName>
</protein>
<dbReference type="AlphaFoldDB" id="A0AAD7N500"/>
<sequence length="421" mass="47451">MASRPCPCAVCKGQIPQKPATRNNHLERNGPFTNPASLSSQLITNPIPSQSTLERRSPASSDSGGGPFYGYPSDDSSPDLASPSIHLAAFGNREDIDPGSDSDSLSLHSYHKSDSTCSRSASPEDDMPLTSDYDEDSEMEDGNDLEIQVLEDAPDYISRERLFADTDSDEEDGLVDDDLELPPAFSEHRSLRNAYIHVFANATFHGATHVQSQIHLTSVHSALSSAQVPLDISAFARTLATVERRLGVNVDDTIIYFFVCPECWKRHHPSELKEPDFSSTCTRDNCSGQLYTRKRLASGREKRTPTKIMPFFPPNIAIQRMMRRPAKYEECNHWRKENDHGPAPPISLEDWLANTDMDLPLGDIHDGWRWRNIPAFLKREWDERRRNLKDVPLFKSPPRFVSLPCGLLLTINIDWYFFAFA</sequence>
<feature type="compositionally biased region" description="Acidic residues" evidence="1">
    <location>
        <begin position="123"/>
        <end position="141"/>
    </location>
</feature>